<keyword evidence="3 6" id="KW-0547">Nucleotide-binding</keyword>
<dbReference type="Gene3D" id="3.30.420.40">
    <property type="match status" value="2"/>
</dbReference>
<gene>
    <name evidence="6" type="primary">ackA</name>
    <name evidence="9" type="ORF">FHL05_07665</name>
    <name evidence="8" type="ORF">FHL06_03825</name>
</gene>
<dbReference type="HAMAP" id="MF_00020">
    <property type="entry name" value="Acetate_kinase"/>
    <property type="match status" value="1"/>
</dbReference>
<dbReference type="PRINTS" id="PR00471">
    <property type="entry name" value="ACETATEKNASE"/>
</dbReference>
<keyword evidence="2 6" id="KW-0808">Transferase</keyword>
<dbReference type="GO" id="GO:0006083">
    <property type="term" value="P:acetate metabolic process"/>
    <property type="evidence" value="ECO:0007669"/>
    <property type="project" value="TreeGrafter"/>
</dbReference>
<comment type="cofactor">
    <cofactor evidence="6">
        <name>Mg(2+)</name>
        <dbReference type="ChEBI" id="CHEBI:18420"/>
    </cofactor>
    <cofactor evidence="6">
        <name>Mn(2+)</name>
        <dbReference type="ChEBI" id="CHEBI:29035"/>
    </cofactor>
    <text evidence="6">Mg(2+). Can also accept Mn(2+).</text>
</comment>
<comment type="pathway">
    <text evidence="6">Metabolic intermediate biosynthesis; acetyl-CoA biosynthesis; acetyl-CoA from acetate: step 1/2.</text>
</comment>
<dbReference type="GO" id="GO:0000287">
    <property type="term" value="F:magnesium ion binding"/>
    <property type="evidence" value="ECO:0007669"/>
    <property type="project" value="UniProtKB-UniRule"/>
</dbReference>
<dbReference type="EC" id="2.7.2.1" evidence="6"/>
<dbReference type="AlphaFoldDB" id="A0A5P0ZXY5"/>
<keyword evidence="6" id="KW-0460">Magnesium</keyword>
<dbReference type="InterPro" id="IPR023865">
    <property type="entry name" value="Aliphatic_acid_kinase_CS"/>
</dbReference>
<keyword evidence="4 6" id="KW-0418">Kinase</keyword>
<dbReference type="PROSITE" id="PS01075">
    <property type="entry name" value="ACETATE_KINASE_1"/>
    <property type="match status" value="1"/>
</dbReference>
<dbReference type="OrthoDB" id="9802453at2"/>
<sequence>MSKVLIVNSGSSTFKWKLYGLPDENVISEGMVDRLGQVNSVFEINFNGDKIRKNETILTHETAVKETLQMLLKINAIKSLDEISRVGHRVVAGGTIFKDSVVITPKVVQQISDLSELAPLHNPSQVAGIKAFEKLLPKAIQVAAFDTSFHQTMKPVNYLYSVPYEYYKKYGVRKFGAQGISHRYVSNMAADYLNKPIEDMKIISCHLGSGASIDAISGGKSVDTSMGFTPESGLTMSTRAGDIDPSLVAFLMEKLKIDKVEDMVKILNNDSGLLGLSGLSPDLRDLLAVKDTNERANIAIQIYVNRIVKYIGSYIALLNGIDALIFIAGTGANNPEIRSMIVDSFRYLGIKLDKKTNKESKGINKISAKDSTCDVLVIPTNEELMILKDVIRLTGTTDENDEQVIEKEEVTN</sequence>
<dbReference type="GO" id="GO:0008776">
    <property type="term" value="F:acetate kinase activity"/>
    <property type="evidence" value="ECO:0007669"/>
    <property type="project" value="UniProtKB-UniRule"/>
</dbReference>
<comment type="similarity">
    <text evidence="1 6 7">Belongs to the acetokinase family.</text>
</comment>
<evidence type="ECO:0000313" key="9">
    <source>
        <dbReference type="EMBL" id="MQS97765.1"/>
    </source>
</evidence>
<dbReference type="UniPathway" id="UPA00340">
    <property type="reaction ID" value="UER00458"/>
</dbReference>
<keyword evidence="5 6" id="KW-0067">ATP-binding</keyword>
<feature type="binding site" evidence="6">
    <location>
        <position position="8"/>
    </location>
    <ligand>
        <name>Mg(2+)</name>
        <dbReference type="ChEBI" id="CHEBI:18420"/>
    </ligand>
</feature>
<keyword evidence="6" id="KW-0479">Metal-binding</keyword>
<keyword evidence="6" id="KW-0963">Cytoplasm</keyword>
<comment type="subunit">
    <text evidence="6">Homodimer.</text>
</comment>
<dbReference type="GO" id="GO:0005524">
    <property type="term" value="F:ATP binding"/>
    <property type="evidence" value="ECO:0007669"/>
    <property type="project" value="UniProtKB-KW"/>
</dbReference>
<evidence type="ECO:0000256" key="4">
    <source>
        <dbReference type="ARBA" id="ARBA00022777"/>
    </source>
</evidence>
<comment type="subcellular location">
    <subcellularLocation>
        <location evidence="6">Cytoplasm</location>
    </subcellularLocation>
</comment>
<feature type="site" description="Transition state stabilizer" evidence="6">
    <location>
        <position position="239"/>
    </location>
</feature>
<feature type="binding site" evidence="6">
    <location>
        <begin position="206"/>
        <end position="210"/>
    </location>
    <ligand>
        <name>ATP</name>
        <dbReference type="ChEBI" id="CHEBI:30616"/>
    </ligand>
</feature>
<dbReference type="CDD" id="cd24010">
    <property type="entry name" value="ASKHA_NBD_AcK_PK"/>
    <property type="match status" value="1"/>
</dbReference>
<dbReference type="PIRSF" id="PIRSF000722">
    <property type="entry name" value="Acetate_prop_kin"/>
    <property type="match status" value="1"/>
</dbReference>
<evidence type="ECO:0000313" key="8">
    <source>
        <dbReference type="EMBL" id="MQS75521.1"/>
    </source>
</evidence>
<comment type="caution">
    <text evidence="6">Lacks conserved residue(s) required for the propagation of feature annotation.</text>
</comment>
<evidence type="ECO:0000313" key="10">
    <source>
        <dbReference type="Proteomes" id="UP000371423"/>
    </source>
</evidence>
<evidence type="ECO:0000256" key="3">
    <source>
        <dbReference type="ARBA" id="ARBA00022741"/>
    </source>
</evidence>
<organism evidence="9 10">
    <name type="scientific">Companilactobacillus halodurans</name>
    <dbReference type="NCBI Taxonomy" id="2584183"/>
    <lineage>
        <taxon>Bacteria</taxon>
        <taxon>Bacillati</taxon>
        <taxon>Bacillota</taxon>
        <taxon>Bacilli</taxon>
        <taxon>Lactobacillales</taxon>
        <taxon>Lactobacillaceae</taxon>
        <taxon>Companilactobacillus</taxon>
    </lineage>
</organism>
<feature type="binding site" evidence="6">
    <location>
        <position position="382"/>
    </location>
    <ligand>
        <name>Mg(2+)</name>
        <dbReference type="ChEBI" id="CHEBI:18420"/>
    </ligand>
</feature>
<dbReference type="InterPro" id="IPR004372">
    <property type="entry name" value="Ac/propionate_kinase"/>
</dbReference>
<comment type="catalytic activity">
    <reaction evidence="6">
        <text>acetate + ATP = acetyl phosphate + ADP</text>
        <dbReference type="Rhea" id="RHEA:11352"/>
        <dbReference type="ChEBI" id="CHEBI:22191"/>
        <dbReference type="ChEBI" id="CHEBI:30089"/>
        <dbReference type="ChEBI" id="CHEBI:30616"/>
        <dbReference type="ChEBI" id="CHEBI:456216"/>
        <dbReference type="EC" id="2.7.2.1"/>
    </reaction>
</comment>
<proteinExistence type="inferred from homology"/>
<dbReference type="SUPFAM" id="SSF53067">
    <property type="entry name" value="Actin-like ATPase domain"/>
    <property type="match status" value="2"/>
</dbReference>
<evidence type="ECO:0000313" key="11">
    <source>
        <dbReference type="Proteomes" id="UP000414364"/>
    </source>
</evidence>
<dbReference type="PROSITE" id="PS01076">
    <property type="entry name" value="ACETATE_KINASE_2"/>
    <property type="match status" value="1"/>
</dbReference>
<dbReference type="InterPro" id="IPR043129">
    <property type="entry name" value="ATPase_NBD"/>
</dbReference>
<comment type="caution">
    <text evidence="9">The sequence shown here is derived from an EMBL/GenBank/DDBJ whole genome shotgun (WGS) entry which is preliminary data.</text>
</comment>
<feature type="binding site" evidence="6">
    <location>
        <position position="89"/>
    </location>
    <ligand>
        <name>substrate</name>
    </ligand>
</feature>
<reference evidence="10 11" key="1">
    <citation type="journal article" date="2019" name="Syst. Appl. Microbiol.">
        <title>Polyphasic characterization of two novel Lactobacillus spp. isolated from blown salami packages: Description of Lactobacillus halodurans sp. nov. and Lactobacillus salsicarnum sp. nov.</title>
        <authorList>
            <person name="Schuster J.A."/>
            <person name="Klingl A."/>
            <person name="Vogel R.F."/>
            <person name="Ehrmann M.A."/>
        </authorList>
    </citation>
    <scope>NUCLEOTIDE SEQUENCE [LARGE SCALE GENOMIC DNA]</scope>
    <source>
        <strain evidence="9 10">TMW 1.1920</strain>
        <strain evidence="8 11">TMW 1.2172</strain>
    </source>
</reference>
<evidence type="ECO:0000256" key="1">
    <source>
        <dbReference type="ARBA" id="ARBA00008748"/>
    </source>
</evidence>
<comment type="function">
    <text evidence="6">Catalyzes the formation of acetyl phosphate from acetate and ATP. Can also catalyze the reverse reaction.</text>
</comment>
<dbReference type="PANTHER" id="PTHR21060:SF15">
    <property type="entry name" value="ACETATE KINASE-RELATED"/>
    <property type="match status" value="1"/>
</dbReference>
<evidence type="ECO:0000256" key="7">
    <source>
        <dbReference type="RuleBase" id="RU003835"/>
    </source>
</evidence>
<evidence type="ECO:0000256" key="6">
    <source>
        <dbReference type="HAMAP-Rule" id="MF_00020"/>
    </source>
</evidence>
<dbReference type="InterPro" id="IPR000890">
    <property type="entry name" value="Aliphatic_acid_kin_short-chain"/>
</dbReference>
<feature type="active site" description="Proton donor/acceptor" evidence="6">
    <location>
        <position position="146"/>
    </location>
</feature>
<dbReference type="GO" id="GO:0006085">
    <property type="term" value="P:acetyl-CoA biosynthetic process"/>
    <property type="evidence" value="ECO:0007669"/>
    <property type="project" value="UniProtKB-UniRule"/>
</dbReference>
<name>A0A5P0ZXY5_9LACO</name>
<evidence type="ECO:0000256" key="5">
    <source>
        <dbReference type="ARBA" id="ARBA00022840"/>
    </source>
</evidence>
<dbReference type="Proteomes" id="UP000371423">
    <property type="component" value="Unassembled WGS sequence"/>
</dbReference>
<accession>A0A5P0ZXY5</accession>
<keyword evidence="10" id="KW-1185">Reference proteome</keyword>
<feature type="binding site" evidence="6">
    <location>
        <position position="15"/>
    </location>
    <ligand>
        <name>ATP</name>
        <dbReference type="ChEBI" id="CHEBI:30616"/>
    </ligand>
</feature>
<evidence type="ECO:0000256" key="2">
    <source>
        <dbReference type="ARBA" id="ARBA00022679"/>
    </source>
</evidence>
<dbReference type="EMBL" id="VDFP01000005">
    <property type="protein sequence ID" value="MQS75521.1"/>
    <property type="molecule type" value="Genomic_DNA"/>
</dbReference>
<dbReference type="EMBL" id="VDFO01000026">
    <property type="protein sequence ID" value="MQS97765.1"/>
    <property type="molecule type" value="Genomic_DNA"/>
</dbReference>
<dbReference type="PANTHER" id="PTHR21060">
    <property type="entry name" value="ACETATE KINASE"/>
    <property type="match status" value="1"/>
</dbReference>
<dbReference type="Proteomes" id="UP000414364">
    <property type="component" value="Unassembled WGS sequence"/>
</dbReference>
<dbReference type="NCBIfam" id="TIGR00016">
    <property type="entry name" value="ackA"/>
    <property type="match status" value="1"/>
</dbReference>
<feature type="binding site" evidence="6">
    <location>
        <begin position="282"/>
        <end position="284"/>
    </location>
    <ligand>
        <name>ATP</name>
        <dbReference type="ChEBI" id="CHEBI:30616"/>
    </ligand>
</feature>
<dbReference type="RefSeq" id="WP_153384930.1">
    <property type="nucleotide sequence ID" value="NZ_VDFO01000026.1"/>
</dbReference>
<protein>
    <recommendedName>
        <fullName evidence="6">Acetate kinase</fullName>
        <ecNumber evidence="6">2.7.2.1</ecNumber>
    </recommendedName>
    <alternativeName>
        <fullName evidence="6">Acetokinase</fullName>
    </alternativeName>
</protein>
<dbReference type="GO" id="GO:0005737">
    <property type="term" value="C:cytoplasm"/>
    <property type="evidence" value="ECO:0007669"/>
    <property type="project" value="UniProtKB-SubCell"/>
</dbReference>
<dbReference type="Pfam" id="PF00871">
    <property type="entry name" value="Acetate_kinase"/>
    <property type="match status" value="1"/>
</dbReference>